<evidence type="ECO:0000256" key="7">
    <source>
        <dbReference type="ARBA" id="ARBA00023136"/>
    </source>
</evidence>
<comment type="pathway">
    <text evidence="9">Protein modification; lipoprotein biosynthesis (N-acyl transfer).</text>
</comment>
<gene>
    <name evidence="9" type="primary">lnt</name>
    <name evidence="11" type="ORF">ND2E_2468</name>
</gene>
<dbReference type="GO" id="GO:0016410">
    <property type="term" value="F:N-acyltransferase activity"/>
    <property type="evidence" value="ECO:0007669"/>
    <property type="project" value="UniProtKB-UniRule"/>
</dbReference>
<feature type="transmembrane region" description="Helical" evidence="9">
    <location>
        <begin position="93"/>
        <end position="119"/>
    </location>
</feature>
<dbReference type="Pfam" id="PF20154">
    <property type="entry name" value="LNT_N"/>
    <property type="match status" value="1"/>
</dbReference>
<keyword evidence="6 9" id="KW-1133">Transmembrane helix</keyword>
<dbReference type="HAMAP" id="MF_01148">
    <property type="entry name" value="Lnt"/>
    <property type="match status" value="1"/>
</dbReference>
<feature type="transmembrane region" description="Helical" evidence="9">
    <location>
        <begin position="131"/>
        <end position="156"/>
    </location>
</feature>
<evidence type="ECO:0000256" key="2">
    <source>
        <dbReference type="ARBA" id="ARBA00010065"/>
    </source>
</evidence>
<dbReference type="GO" id="GO:0042158">
    <property type="term" value="P:lipoprotein biosynthetic process"/>
    <property type="evidence" value="ECO:0007669"/>
    <property type="project" value="UniProtKB-UniRule"/>
</dbReference>
<evidence type="ECO:0000256" key="4">
    <source>
        <dbReference type="ARBA" id="ARBA00022679"/>
    </source>
</evidence>
<dbReference type="NCBIfam" id="TIGR00546">
    <property type="entry name" value="lnt"/>
    <property type="match status" value="1"/>
</dbReference>
<keyword evidence="11" id="KW-0449">Lipoprotein</keyword>
<evidence type="ECO:0000256" key="9">
    <source>
        <dbReference type="HAMAP-Rule" id="MF_01148"/>
    </source>
</evidence>
<dbReference type="GO" id="GO:0005886">
    <property type="term" value="C:plasma membrane"/>
    <property type="evidence" value="ECO:0007669"/>
    <property type="project" value="UniProtKB-SubCell"/>
</dbReference>
<evidence type="ECO:0000256" key="5">
    <source>
        <dbReference type="ARBA" id="ARBA00022692"/>
    </source>
</evidence>
<dbReference type="PANTHER" id="PTHR38686">
    <property type="entry name" value="APOLIPOPROTEIN N-ACYLTRANSFERASE"/>
    <property type="match status" value="1"/>
</dbReference>
<evidence type="ECO:0000256" key="1">
    <source>
        <dbReference type="ARBA" id="ARBA00004651"/>
    </source>
</evidence>
<accession>A0A099KT23</accession>
<comment type="catalytic activity">
    <reaction evidence="9">
        <text>N-terminal S-1,2-diacyl-sn-glyceryl-L-cysteinyl-[lipoprotein] + a glycerophospholipid = N-acyl-S-1,2-diacyl-sn-glyceryl-L-cysteinyl-[lipoprotein] + a 2-acyl-sn-glycero-3-phospholipid + H(+)</text>
        <dbReference type="Rhea" id="RHEA:48228"/>
        <dbReference type="Rhea" id="RHEA-COMP:14681"/>
        <dbReference type="Rhea" id="RHEA-COMP:14684"/>
        <dbReference type="ChEBI" id="CHEBI:15378"/>
        <dbReference type="ChEBI" id="CHEBI:136912"/>
        <dbReference type="ChEBI" id="CHEBI:140656"/>
        <dbReference type="ChEBI" id="CHEBI:140657"/>
        <dbReference type="ChEBI" id="CHEBI:140660"/>
        <dbReference type="EC" id="2.3.1.269"/>
    </reaction>
</comment>
<keyword evidence="4 9" id="KW-0808">Transferase</keyword>
<evidence type="ECO:0000256" key="3">
    <source>
        <dbReference type="ARBA" id="ARBA00022475"/>
    </source>
</evidence>
<dbReference type="CDD" id="cd07571">
    <property type="entry name" value="ALP_N-acyl_transferase"/>
    <property type="match status" value="1"/>
</dbReference>
<dbReference type="PATRIC" id="fig|28229.4.peg.1497"/>
<comment type="similarity">
    <text evidence="2 9">Belongs to the CN hydrolase family. Apolipoprotein N-acyltransferase subfamily.</text>
</comment>
<dbReference type="OrthoDB" id="9804277at2"/>
<dbReference type="RefSeq" id="WP_052056376.1">
    <property type="nucleotide sequence ID" value="NZ_JQED01000015.1"/>
</dbReference>
<comment type="caution">
    <text evidence="11">The sequence shown here is derived from an EMBL/GenBank/DDBJ whole genome shotgun (WGS) entry which is preliminary data.</text>
</comment>
<dbReference type="UniPathway" id="UPA00666"/>
<dbReference type="InterPro" id="IPR045378">
    <property type="entry name" value="LNT_N"/>
</dbReference>
<keyword evidence="5 9" id="KW-0812">Transmembrane</keyword>
<comment type="function">
    <text evidence="9">Catalyzes the phospholipid dependent N-acylation of the N-terminal cysteine of apolipoprotein, the last step in lipoprotein maturation.</text>
</comment>
<feature type="transmembrane region" description="Helical" evidence="9">
    <location>
        <begin position="176"/>
        <end position="196"/>
    </location>
</feature>
<organism evidence="11 12">
    <name type="scientific">Colwellia psychrerythraea</name>
    <name type="common">Vibrio psychroerythus</name>
    <dbReference type="NCBI Taxonomy" id="28229"/>
    <lineage>
        <taxon>Bacteria</taxon>
        <taxon>Pseudomonadati</taxon>
        <taxon>Pseudomonadota</taxon>
        <taxon>Gammaproteobacteria</taxon>
        <taxon>Alteromonadales</taxon>
        <taxon>Colwelliaceae</taxon>
        <taxon>Colwellia</taxon>
    </lineage>
</organism>
<proteinExistence type="inferred from homology"/>
<dbReference type="EMBL" id="JQED01000015">
    <property type="protein sequence ID" value="KGJ93002.1"/>
    <property type="molecule type" value="Genomic_DNA"/>
</dbReference>
<feature type="domain" description="CN hydrolase" evidence="10">
    <location>
        <begin position="251"/>
        <end position="501"/>
    </location>
</feature>
<dbReference type="InterPro" id="IPR004563">
    <property type="entry name" value="Apolipo_AcylTrfase"/>
</dbReference>
<feature type="transmembrane region" description="Helical" evidence="9">
    <location>
        <begin position="216"/>
        <end position="238"/>
    </location>
</feature>
<dbReference type="Proteomes" id="UP000029843">
    <property type="component" value="Unassembled WGS sequence"/>
</dbReference>
<feature type="transmembrane region" description="Helical" evidence="9">
    <location>
        <begin position="23"/>
        <end position="56"/>
    </location>
</feature>
<protein>
    <recommendedName>
        <fullName evidence="9">Apolipoprotein N-acyltransferase</fullName>
        <shortName evidence="9">ALP N-acyltransferase</shortName>
        <ecNumber evidence="9">2.3.1.269</ecNumber>
    </recommendedName>
</protein>
<dbReference type="SUPFAM" id="SSF56317">
    <property type="entry name" value="Carbon-nitrogen hydrolase"/>
    <property type="match status" value="1"/>
</dbReference>
<name>A0A099KT23_COLPS</name>
<evidence type="ECO:0000256" key="8">
    <source>
        <dbReference type="ARBA" id="ARBA00023315"/>
    </source>
</evidence>
<keyword evidence="7 9" id="KW-0472">Membrane</keyword>
<sequence length="532" mass="59684">MINISKVSLFTSIKSKLINPSNWLSFLSGFLLVFAYAPFSFWWLTLILPCIVFYQVQDTSPKQAAKKMALFAFGWFSSGISWVHVSIDQFGGLPLIFSLLLMLALCAYLALFPTMAGYLTAKIARNNRVNLWFFPSVWLLCEYLRSVVLTGFPWLSLGYSQIDSPLANFAPVIGEVGLTGVVLVINICLVKIYCFYANLNNKKKQASPVTLSSKSLALPVTSLLSIVLSSIVLAQINWTELTGKSTKVALIQGNIAQSIKWQPEQEWPTMLKYLDLTRVNYDADIIVWPESAIPALEPAVQDYLDTVNRSAILNNSAIITGLINYNFESKEYFNALLVLGKKNAEDEQGYYYNHSNRYYKSHLLPIGEFVPFQELLRPIAPFFNLPMSSFTAGNYVQPNLVANNLHILPLNCFEIAFPAQLAANYTDDTDMILTVSNDAWFGDSHGPHQHFEIARMRALEFGRPLVRATNNGVTGMINHLGEVTAIAPQFEEVVLKGTVEFVKGDTPYSQWPNLILWLMILLPITLMKIAKL</sequence>
<dbReference type="PROSITE" id="PS50263">
    <property type="entry name" value="CN_HYDROLASE"/>
    <property type="match status" value="1"/>
</dbReference>
<dbReference type="AlphaFoldDB" id="A0A099KT23"/>
<keyword evidence="3 9" id="KW-1003">Cell membrane</keyword>
<keyword evidence="8 9" id="KW-0012">Acyltransferase</keyword>
<comment type="subcellular location">
    <subcellularLocation>
        <location evidence="1 9">Cell membrane</location>
        <topology evidence="1 9">Multi-pass membrane protein</topology>
    </subcellularLocation>
</comment>
<evidence type="ECO:0000259" key="10">
    <source>
        <dbReference type="PROSITE" id="PS50263"/>
    </source>
</evidence>
<evidence type="ECO:0000313" key="12">
    <source>
        <dbReference type="Proteomes" id="UP000029843"/>
    </source>
</evidence>
<dbReference type="Gene3D" id="3.60.110.10">
    <property type="entry name" value="Carbon-nitrogen hydrolase"/>
    <property type="match status" value="1"/>
</dbReference>
<dbReference type="PANTHER" id="PTHR38686:SF1">
    <property type="entry name" value="APOLIPOPROTEIN N-ACYLTRANSFERASE"/>
    <property type="match status" value="1"/>
</dbReference>
<dbReference type="InterPro" id="IPR003010">
    <property type="entry name" value="C-N_Hydrolase"/>
</dbReference>
<feature type="transmembrane region" description="Helical" evidence="9">
    <location>
        <begin position="68"/>
        <end position="87"/>
    </location>
</feature>
<dbReference type="EC" id="2.3.1.269" evidence="9"/>
<evidence type="ECO:0000256" key="6">
    <source>
        <dbReference type="ARBA" id="ARBA00022989"/>
    </source>
</evidence>
<evidence type="ECO:0000313" key="11">
    <source>
        <dbReference type="EMBL" id="KGJ93002.1"/>
    </source>
</evidence>
<reference evidence="11 12" key="1">
    <citation type="submission" date="2014-08" db="EMBL/GenBank/DDBJ databases">
        <title>Genomic and Phenotypic Diversity of Colwellia psychrerythraea strains from Disparate Marine Basins.</title>
        <authorList>
            <person name="Techtmann S.M."/>
            <person name="Stelling S.C."/>
            <person name="Utturkar S.M."/>
            <person name="Alshibli N."/>
            <person name="Harris A."/>
            <person name="Brown S.D."/>
            <person name="Hazen T.C."/>
        </authorList>
    </citation>
    <scope>NUCLEOTIDE SEQUENCE [LARGE SCALE GENOMIC DNA]</scope>
    <source>
        <strain evidence="11 12">ND2E</strain>
    </source>
</reference>
<dbReference type="InterPro" id="IPR036526">
    <property type="entry name" value="C-N_Hydrolase_sf"/>
</dbReference>
<dbReference type="Pfam" id="PF00795">
    <property type="entry name" value="CN_hydrolase"/>
    <property type="match status" value="1"/>
</dbReference>